<comment type="caution">
    <text evidence="4">The sequence shown here is derived from an EMBL/GenBank/DDBJ whole genome shotgun (WGS) entry which is preliminary data.</text>
</comment>
<protein>
    <submittedName>
        <fullName evidence="4">Hpt domain-containing protein</fullName>
    </submittedName>
</protein>
<dbReference type="EMBL" id="WUMV01000001">
    <property type="protein sequence ID" value="MXN63887.1"/>
    <property type="molecule type" value="Genomic_DNA"/>
</dbReference>
<dbReference type="RefSeq" id="WP_160774106.1">
    <property type="nucleotide sequence ID" value="NZ_WUMV01000001.1"/>
</dbReference>
<dbReference type="Pfam" id="PF01627">
    <property type="entry name" value="Hpt"/>
    <property type="match status" value="1"/>
</dbReference>
<dbReference type="SUPFAM" id="SSF47226">
    <property type="entry name" value="Histidine-containing phosphotransfer domain, HPT domain"/>
    <property type="match status" value="1"/>
</dbReference>
<feature type="modified residue" description="Phosphohistidine" evidence="2">
    <location>
        <position position="90"/>
    </location>
</feature>
<evidence type="ECO:0000313" key="5">
    <source>
        <dbReference type="Proteomes" id="UP000433101"/>
    </source>
</evidence>
<dbReference type="InterPro" id="IPR036641">
    <property type="entry name" value="HPT_dom_sf"/>
</dbReference>
<sequence length="170" mass="18605">MAGDNANETSDYEVVKPPRDLRAKVRVLDEREAARFDPVKAAEEALESLSAEFDRWMGDEVQTLFDVWAKAAGESSISADAGDEIFRASHDIKGQAGTLGFPLVGAIAGNLCYLLESVKPTRDVPKTLLQQHVDAIRAMVAERATDENRTAKALVERLADVTDDFIAQRS</sequence>
<accession>A0A7X3S6E0</accession>
<reference evidence="4 5" key="1">
    <citation type="submission" date="2019-12" db="EMBL/GenBank/DDBJ databases">
        <authorList>
            <person name="Li M."/>
        </authorList>
    </citation>
    <scope>NUCLEOTIDE SEQUENCE [LARGE SCALE GENOMIC DNA]</scope>
    <source>
        <strain evidence="4 5">GBMRC 2046</strain>
    </source>
</reference>
<dbReference type="PROSITE" id="PS50894">
    <property type="entry name" value="HPT"/>
    <property type="match status" value="1"/>
</dbReference>
<gene>
    <name evidence="4" type="ORF">GR183_03140</name>
</gene>
<keyword evidence="5" id="KW-1185">Reference proteome</keyword>
<evidence type="ECO:0000259" key="3">
    <source>
        <dbReference type="PROSITE" id="PS50894"/>
    </source>
</evidence>
<dbReference type="InterPro" id="IPR008207">
    <property type="entry name" value="Sig_transdc_His_kin_Hpt_dom"/>
</dbReference>
<evidence type="ECO:0000256" key="2">
    <source>
        <dbReference type="PROSITE-ProRule" id="PRU00110"/>
    </source>
</evidence>
<dbReference type="AlphaFoldDB" id="A0A7X3S6E0"/>
<dbReference type="GO" id="GO:0004672">
    <property type="term" value="F:protein kinase activity"/>
    <property type="evidence" value="ECO:0007669"/>
    <property type="project" value="UniProtKB-ARBA"/>
</dbReference>
<evidence type="ECO:0000256" key="1">
    <source>
        <dbReference type="ARBA" id="ARBA00023012"/>
    </source>
</evidence>
<keyword evidence="2" id="KW-0597">Phosphoprotein</keyword>
<dbReference type="Proteomes" id="UP000433101">
    <property type="component" value="Unassembled WGS sequence"/>
</dbReference>
<organism evidence="4 5">
    <name type="scientific">Stappia sediminis</name>
    <dbReference type="NCBI Taxonomy" id="2692190"/>
    <lineage>
        <taxon>Bacteria</taxon>
        <taxon>Pseudomonadati</taxon>
        <taxon>Pseudomonadota</taxon>
        <taxon>Alphaproteobacteria</taxon>
        <taxon>Hyphomicrobiales</taxon>
        <taxon>Stappiaceae</taxon>
        <taxon>Stappia</taxon>
    </lineage>
</organism>
<evidence type="ECO:0000313" key="4">
    <source>
        <dbReference type="EMBL" id="MXN63887.1"/>
    </source>
</evidence>
<feature type="domain" description="HPt" evidence="3">
    <location>
        <begin position="42"/>
        <end position="154"/>
    </location>
</feature>
<keyword evidence="1" id="KW-0902">Two-component regulatory system</keyword>
<proteinExistence type="predicted"/>
<name>A0A7X3S6E0_9HYPH</name>
<dbReference type="Gene3D" id="1.20.120.160">
    <property type="entry name" value="HPT domain"/>
    <property type="match status" value="1"/>
</dbReference>
<dbReference type="GO" id="GO:0000160">
    <property type="term" value="P:phosphorelay signal transduction system"/>
    <property type="evidence" value="ECO:0007669"/>
    <property type="project" value="UniProtKB-KW"/>
</dbReference>